<dbReference type="EMBL" id="JADFUA010000001">
    <property type="protein sequence ID" value="MBE9607900.1"/>
    <property type="molecule type" value="Genomic_DNA"/>
</dbReference>
<comment type="caution">
    <text evidence="1">The sequence shown here is derived from an EMBL/GenBank/DDBJ whole genome shotgun (WGS) entry which is preliminary data.</text>
</comment>
<evidence type="ECO:0000313" key="1">
    <source>
        <dbReference type="EMBL" id="MBE9607900.1"/>
    </source>
</evidence>
<sequence>MRRFGHDLPLAWQQFQAEVAGLGLALPADAEQAAGMVHDRNWTVYWLRQRDVAAIDVLAEHRHGAMRHLRFSAEGGRSDLPLPGDPYAQTGASAADQAIWQSITAKFAACRPVIAPGPGLGDADIAQPEQPFDAASYTAFLRQSHATRAQRGTCQLGRDGVPAGLSQLAFAIEPDAYRARLPRYRLASCPFCYQPLTEAIDTFSLNGPGWWRCEPNGLGWFGPPFASTETSGSFLALPLGNQPSTSGCVCLLAVDYGVNLHGQIPQEVTENWVWLGSPRPGLRPQLLADPAVAVVMQALPVGNGRARPYTLWLASYFRRGGAAQPVTLPADGGYEYRLAAAGERLWFQRGHMIGHHDHAGIGGQEAPQGRWCIWGGRARELPPGLSGRALLRLRWPVQG</sequence>
<proteinExistence type="predicted"/>
<name>A0A8J7FF56_9NEIS</name>
<dbReference type="RefSeq" id="WP_194114409.1">
    <property type="nucleotide sequence ID" value="NZ_JADFUA010000001.1"/>
</dbReference>
<organism evidence="1 2">
    <name type="scientific">Chitinilyticum piscinae</name>
    <dbReference type="NCBI Taxonomy" id="2866724"/>
    <lineage>
        <taxon>Bacteria</taxon>
        <taxon>Pseudomonadati</taxon>
        <taxon>Pseudomonadota</taxon>
        <taxon>Betaproteobacteria</taxon>
        <taxon>Neisseriales</taxon>
        <taxon>Chitinibacteraceae</taxon>
        <taxon>Chitinilyticum</taxon>
    </lineage>
</organism>
<gene>
    <name evidence="1" type="ORF">INR99_00915</name>
</gene>
<keyword evidence="2" id="KW-1185">Reference proteome</keyword>
<dbReference type="AlphaFoldDB" id="A0A8J7FF56"/>
<dbReference type="Proteomes" id="UP000604481">
    <property type="component" value="Unassembled WGS sequence"/>
</dbReference>
<accession>A0A8J7FF56</accession>
<protein>
    <submittedName>
        <fullName evidence="1">Uncharacterized protein</fullName>
    </submittedName>
</protein>
<reference evidence="1 2" key="1">
    <citation type="submission" date="2020-10" db="EMBL/GenBank/DDBJ databases">
        <title>The genome sequence of Chitinilyticum litopenaei 4Y14.</title>
        <authorList>
            <person name="Liu Y."/>
        </authorList>
    </citation>
    <scope>NUCLEOTIDE SEQUENCE [LARGE SCALE GENOMIC DNA]</scope>
    <source>
        <strain evidence="1 2">4Y14</strain>
    </source>
</reference>
<evidence type="ECO:0000313" key="2">
    <source>
        <dbReference type="Proteomes" id="UP000604481"/>
    </source>
</evidence>